<accession>A0A1Z3UDP2</accession>
<dbReference type="PRINTS" id="PR00411">
    <property type="entry name" value="PNDRDTASEI"/>
</dbReference>
<dbReference type="RefSeq" id="WP_088582911.1">
    <property type="nucleotide sequence ID" value="NZ_CP022048.2"/>
</dbReference>
<dbReference type="InterPro" id="IPR050775">
    <property type="entry name" value="FAD-binding_Monooxygenases"/>
</dbReference>
<keyword evidence="3" id="KW-0285">Flavoprotein</keyword>
<dbReference type="InterPro" id="IPR036188">
    <property type="entry name" value="FAD/NAD-bd_sf"/>
</dbReference>
<keyword evidence="6" id="KW-0560">Oxidoreductase</keyword>
<dbReference type="Pfam" id="PF13738">
    <property type="entry name" value="Pyr_redox_3"/>
    <property type="match status" value="1"/>
</dbReference>
<dbReference type="EMBL" id="CP022048">
    <property type="protein sequence ID" value="ASE41104.1"/>
    <property type="molecule type" value="Genomic_DNA"/>
</dbReference>
<proteinExistence type="inferred from homology"/>
<evidence type="ECO:0000256" key="6">
    <source>
        <dbReference type="ARBA" id="ARBA00023002"/>
    </source>
</evidence>
<evidence type="ECO:0000256" key="5">
    <source>
        <dbReference type="ARBA" id="ARBA00022857"/>
    </source>
</evidence>
<dbReference type="GO" id="GO:0004497">
    <property type="term" value="F:monooxygenase activity"/>
    <property type="evidence" value="ECO:0007669"/>
    <property type="project" value="UniProtKB-KW"/>
</dbReference>
<dbReference type="PANTHER" id="PTHR43098">
    <property type="entry name" value="L-ORNITHINE N(5)-MONOOXYGENASE-RELATED"/>
    <property type="match status" value="1"/>
</dbReference>
<dbReference type="GeneID" id="34016127"/>
<protein>
    <submittedName>
        <fullName evidence="8">NAD(P)/FAD-dependent oxidoreductase</fullName>
    </submittedName>
</protein>
<dbReference type="Proteomes" id="UP000197050">
    <property type="component" value="Chromosome"/>
</dbReference>
<dbReference type="AlphaFoldDB" id="A0A1Z3UDP2"/>
<evidence type="ECO:0000256" key="1">
    <source>
        <dbReference type="ARBA" id="ARBA00001974"/>
    </source>
</evidence>
<keyword evidence="5" id="KW-0521">NADP</keyword>
<evidence type="ECO:0000256" key="4">
    <source>
        <dbReference type="ARBA" id="ARBA00022827"/>
    </source>
</evidence>
<dbReference type="Gene3D" id="3.50.50.60">
    <property type="entry name" value="FAD/NAD(P)-binding domain"/>
    <property type="match status" value="2"/>
</dbReference>
<evidence type="ECO:0000256" key="3">
    <source>
        <dbReference type="ARBA" id="ARBA00022630"/>
    </source>
</evidence>
<gene>
    <name evidence="8" type="ORF">CEP68_05045</name>
</gene>
<dbReference type="SUPFAM" id="SSF51905">
    <property type="entry name" value="FAD/NAD(P)-binding domain"/>
    <property type="match status" value="2"/>
</dbReference>
<comment type="cofactor">
    <cofactor evidence="1">
        <name>FAD</name>
        <dbReference type="ChEBI" id="CHEBI:57692"/>
    </cofactor>
</comment>
<evidence type="ECO:0000256" key="7">
    <source>
        <dbReference type="ARBA" id="ARBA00023033"/>
    </source>
</evidence>
<comment type="similarity">
    <text evidence="2">Belongs to the FAD-binding monooxygenase family.</text>
</comment>
<evidence type="ECO:0000256" key="2">
    <source>
        <dbReference type="ARBA" id="ARBA00010139"/>
    </source>
</evidence>
<reference evidence="9" key="1">
    <citation type="submission" date="2017-06" db="EMBL/GenBank/DDBJ databases">
        <title>FDA dAtabase for Regulatory Grade micrObial Sequences (FDA-ARGOS): Supporting development and validation of Infectious Disease Dx tests.</title>
        <authorList>
            <person name="Minogue T."/>
            <person name="Wolcott M."/>
            <person name="Wasieloski L."/>
            <person name="Aguilar W."/>
            <person name="Moore D."/>
            <person name="Tallon L."/>
            <person name="Sadzewicz L."/>
            <person name="Sengamalay N."/>
            <person name="Ott S."/>
            <person name="Godinez A."/>
            <person name="Nagaraj S."/>
            <person name="Nadendla S."/>
            <person name="Geyer C."/>
            <person name="Sichtig H."/>
        </authorList>
    </citation>
    <scope>NUCLEOTIDE SEQUENCE [LARGE SCALE GENOMIC DNA]</scope>
    <source>
        <strain evidence="9">FDAARGOS_289</strain>
    </source>
</reference>
<sequence length="535" mass="59337">MTATPLPSPKDVIVVGAGFAGLYLLHRLREMGLSAQALEAGDDVGGTWYWNRYPGARCDVPSLQYSYSFSKELQQEWTWSEKYATQPEILDYIRHVADRFDLRGMIRFETRVVSAVFDEATSLWHVTTDQGEVLKAHYCIMATGSLSASRLPDIEGIESFAGRTLHTGRWPHEGVDFTGRRVGVIGTGSSAVQAIPKIAEQAAQLTVFQRTPNFTVPARNEVLPDEEVAAWKANYDQHRAKARDTRSAMLYDYGTRSALEVPEAERRAEMERRWAAGGTNFLYAFNDVMRDEASNQVVADFIREKIVETVQDAETARKLMPRDYPVGAKRICVDTDYYDTYNRPNVGLADLREEPIIRINPTAVITSQDEYPIDDLVLATGFDAMTGALSAIDIRGRDGERLREKWAAGPRTYMGLMTAGFPNLFIVNGPGSPSVLSNMVASVEQNVDWIIDCITAVGIGGSIEADRSAEDAWVEHVNEVAAPTLYGKAASWYMGANVPGKPRVFMPYVGGWSNYAAKTAEVAARGYEGFHVRRA</sequence>
<keyword evidence="4" id="KW-0274">FAD</keyword>
<evidence type="ECO:0000313" key="9">
    <source>
        <dbReference type="Proteomes" id="UP000197050"/>
    </source>
</evidence>
<dbReference type="PANTHER" id="PTHR43098:SF3">
    <property type="entry name" value="L-ORNITHINE N(5)-MONOOXYGENASE-RELATED"/>
    <property type="match status" value="1"/>
</dbReference>
<evidence type="ECO:0000313" key="8">
    <source>
        <dbReference type="EMBL" id="ASE41104.1"/>
    </source>
</evidence>
<dbReference type="KEGG" id="bvc:CEP68_05045"/>
<name>A0A1Z3UDP2_BREVE</name>
<keyword evidence="7" id="KW-0503">Monooxygenase</keyword>
<organism evidence="8 9">
    <name type="scientific">Brevundimonas vesicularis</name>
    <name type="common">Pseudomonas vesicularis</name>
    <dbReference type="NCBI Taxonomy" id="41276"/>
    <lineage>
        <taxon>Bacteria</taxon>
        <taxon>Pseudomonadati</taxon>
        <taxon>Pseudomonadota</taxon>
        <taxon>Alphaproteobacteria</taxon>
        <taxon>Caulobacterales</taxon>
        <taxon>Caulobacteraceae</taxon>
        <taxon>Brevundimonas</taxon>
    </lineage>
</organism>